<dbReference type="InterPro" id="IPR015890">
    <property type="entry name" value="Chorismate_C"/>
</dbReference>
<keyword evidence="7" id="KW-0315">Glutamine amidotransferase</keyword>
<sequence length="909" mass="101076">MPHAFPARILFIDAYDSFTNNIISLLETRLHVEVTVIKIDDHIDDFATFLKPFAAVAAGPGPGDPRNLKDVGLFRELWQLDEHDVLPVLGICLGFQSLVHAFGGTIQRLPEPRHGVLRNVASHGESIFDGVHQVETVQYHSLHACLGYDRNAEHEDLWKPSSACPDLMPLAWDFDFDNIQVGDVTSETSFGTPGRVLMAVQHVSKPFYGLQFHAESICSEENAQKIIDTWWATARRWKKGSNNVHPAPNFKHLETFEKACLPDENPKAAAQSRLLEQRTIHDDLRMALQPTNRRMDGRRLESNCRKDFAKGHNPINNASCIHRKHIIEVSTRVVGSRGWTIPRICEVLGLTKGNSIILDSENHIKEDVGAHSIIGIIRPESLRFEYNVGTFTARTSCNRQTSNVDLAQYEGGIFAYLKSFMRQYQVSCSHTEIPFWGGLMGYISYEACLETIGIEAERNIGPRNAFQRPDLGFVFVERSIVLEHLHGTMYIQTIRPNDDDWLEKTASLLSKRAWDLLPRASYEHPYCSSSPTPIPAQISLPDETTYKSQVRACQDSIRAGDSYELCLTTQATIKTASRQESWSLYCRLRELNPSPFSAYVCLGQLTLLSSSPERFLSWSRPKRTKANSTWHNGEWSDKASTCQFRPIKGTVKKRTSPDQLSLTVAEATKLLSTTKERAENLMIVDLIRHDLHGVVGSGNVTVPKLMVVEEYATLFQLVSVIEGNLVIDDSDDEEDVEDDAFVSETASDHSAGSSSSTTDSASPEHDAEPTTSGKRYSKTGIDVLASSLPPGSMTGAPKIRSCQLLRQLENRQRGIYSGVVGYMDVCGGGDFSVVIRSVVRWDRENADDGGALEKGRGVGGQGNGEGEGDEWTIGAGGAVTSLSTEDGEWEEMQVKLRSTLRLFQTEEGK</sequence>
<evidence type="ECO:0000256" key="7">
    <source>
        <dbReference type="ARBA" id="ARBA00022962"/>
    </source>
</evidence>
<dbReference type="GO" id="GO:0046656">
    <property type="term" value="P:folic acid biosynthetic process"/>
    <property type="evidence" value="ECO:0007669"/>
    <property type="project" value="UniProtKB-KW"/>
</dbReference>
<evidence type="ECO:0000259" key="11">
    <source>
        <dbReference type="Pfam" id="PF00117"/>
    </source>
</evidence>
<dbReference type="EMBL" id="JASNWA010000009">
    <property type="protein sequence ID" value="KAK3169694.1"/>
    <property type="molecule type" value="Genomic_DNA"/>
</dbReference>
<evidence type="ECO:0000256" key="4">
    <source>
        <dbReference type="ARBA" id="ARBA00013139"/>
    </source>
</evidence>
<feature type="domain" description="Glutamine amidotransferase" evidence="11">
    <location>
        <begin position="11"/>
        <end position="143"/>
    </location>
</feature>
<dbReference type="GO" id="GO:0000162">
    <property type="term" value="P:L-tryptophan biosynthetic process"/>
    <property type="evidence" value="ECO:0007669"/>
    <property type="project" value="TreeGrafter"/>
</dbReference>
<dbReference type="SUPFAM" id="SSF52317">
    <property type="entry name" value="Class I glutamine amidotransferase-like"/>
    <property type="match status" value="1"/>
</dbReference>
<keyword evidence="15" id="KW-1185">Reference proteome</keyword>
<dbReference type="EC" id="2.6.1.85" evidence="4"/>
<dbReference type="InterPro" id="IPR017926">
    <property type="entry name" value="GATASE"/>
</dbReference>
<dbReference type="InterPro" id="IPR005801">
    <property type="entry name" value="ADC_synthase"/>
</dbReference>
<comment type="catalytic activity">
    <reaction evidence="1">
        <text>chorismate + L-glutamine = 4-amino-4-deoxychorismate + L-glutamate</text>
        <dbReference type="Rhea" id="RHEA:11672"/>
        <dbReference type="ChEBI" id="CHEBI:29748"/>
        <dbReference type="ChEBI" id="CHEBI:29985"/>
        <dbReference type="ChEBI" id="CHEBI:58359"/>
        <dbReference type="ChEBI" id="CHEBI:58406"/>
        <dbReference type="EC" id="2.6.1.85"/>
    </reaction>
</comment>
<evidence type="ECO:0000259" key="13">
    <source>
        <dbReference type="Pfam" id="PF04715"/>
    </source>
</evidence>
<feature type="domain" description="Chorismate-utilising enzyme C-terminal" evidence="12">
    <location>
        <begin position="543"/>
        <end position="619"/>
    </location>
</feature>
<feature type="region of interest" description="Disordered" evidence="10">
    <location>
        <begin position="850"/>
        <end position="874"/>
    </location>
</feature>
<dbReference type="Gene3D" id="3.40.50.880">
    <property type="match status" value="1"/>
</dbReference>
<dbReference type="PANTHER" id="PTHR11236">
    <property type="entry name" value="AMINOBENZOATE/ANTHRANILATE SYNTHASE"/>
    <property type="match status" value="1"/>
</dbReference>
<feature type="compositionally biased region" description="Low complexity" evidence="10">
    <location>
        <begin position="743"/>
        <end position="761"/>
    </location>
</feature>
<dbReference type="Pfam" id="PF00425">
    <property type="entry name" value="Chorismate_bind"/>
    <property type="match status" value="3"/>
</dbReference>
<organism evidence="14 15">
    <name type="scientific">Lepraria neglecta</name>
    <dbReference type="NCBI Taxonomy" id="209136"/>
    <lineage>
        <taxon>Eukaryota</taxon>
        <taxon>Fungi</taxon>
        <taxon>Dikarya</taxon>
        <taxon>Ascomycota</taxon>
        <taxon>Pezizomycotina</taxon>
        <taxon>Lecanoromycetes</taxon>
        <taxon>OSLEUM clade</taxon>
        <taxon>Lecanoromycetidae</taxon>
        <taxon>Lecanorales</taxon>
        <taxon>Lecanorineae</taxon>
        <taxon>Stereocaulaceae</taxon>
        <taxon>Lepraria</taxon>
    </lineage>
</organism>
<feature type="domain" description="Anthranilate synthase component I N-terminal" evidence="13">
    <location>
        <begin position="353"/>
        <end position="491"/>
    </location>
</feature>
<dbReference type="Gene3D" id="3.60.120.10">
    <property type="entry name" value="Anthranilate synthase"/>
    <property type="match status" value="1"/>
</dbReference>
<protein>
    <recommendedName>
        <fullName evidence="4">aminodeoxychorismate synthase</fullName>
        <ecNumber evidence="4">2.6.1.85</ecNumber>
    </recommendedName>
    <alternativeName>
        <fullName evidence="8">Para-aminobenzoate synthase</fullName>
    </alternativeName>
    <alternativeName>
        <fullName evidence="9">p-aminobenzoic acid synthase</fullName>
    </alternativeName>
</protein>
<dbReference type="GO" id="GO:0008153">
    <property type="term" value="P:4-aminobenzoate biosynthetic process"/>
    <property type="evidence" value="ECO:0007669"/>
    <property type="project" value="TreeGrafter"/>
</dbReference>
<keyword evidence="6" id="KW-0289">Folate biosynthesis</keyword>
<comment type="similarity">
    <text evidence="3">In the C-terminal section; belongs to the anthranilate synthase component I family.</text>
</comment>
<evidence type="ECO:0000256" key="5">
    <source>
        <dbReference type="ARBA" id="ARBA00022679"/>
    </source>
</evidence>
<dbReference type="GO" id="GO:0005737">
    <property type="term" value="C:cytoplasm"/>
    <property type="evidence" value="ECO:0007669"/>
    <property type="project" value="TreeGrafter"/>
</dbReference>
<dbReference type="InterPro" id="IPR029062">
    <property type="entry name" value="Class_I_gatase-like"/>
</dbReference>
<dbReference type="InterPro" id="IPR006805">
    <property type="entry name" value="Anth_synth_I_N"/>
</dbReference>
<dbReference type="SUPFAM" id="SSF56322">
    <property type="entry name" value="ADC synthase"/>
    <property type="match status" value="2"/>
</dbReference>
<dbReference type="PROSITE" id="PS51273">
    <property type="entry name" value="GATASE_TYPE_1"/>
    <property type="match status" value="1"/>
</dbReference>
<proteinExistence type="inferred from homology"/>
<evidence type="ECO:0000313" key="15">
    <source>
        <dbReference type="Proteomes" id="UP001276659"/>
    </source>
</evidence>
<evidence type="ECO:0000313" key="14">
    <source>
        <dbReference type="EMBL" id="KAK3169694.1"/>
    </source>
</evidence>
<keyword evidence="5" id="KW-0808">Transferase</keyword>
<name>A0AAD9Z0X8_9LECA</name>
<evidence type="ECO:0000256" key="8">
    <source>
        <dbReference type="ARBA" id="ARBA00031329"/>
    </source>
</evidence>
<dbReference type="GO" id="GO:0046820">
    <property type="term" value="F:4-amino-4-deoxychorismate synthase activity"/>
    <property type="evidence" value="ECO:0007669"/>
    <property type="project" value="UniProtKB-EC"/>
</dbReference>
<dbReference type="InterPro" id="IPR019999">
    <property type="entry name" value="Anth_synth_I-like"/>
</dbReference>
<dbReference type="CDD" id="cd01743">
    <property type="entry name" value="GATase1_Anthranilate_Synthase"/>
    <property type="match status" value="1"/>
</dbReference>
<dbReference type="AlphaFoldDB" id="A0AAD9Z0X8"/>
<evidence type="ECO:0000256" key="9">
    <source>
        <dbReference type="ARBA" id="ARBA00031904"/>
    </source>
</evidence>
<comment type="caution">
    <text evidence="14">The sequence shown here is derived from an EMBL/GenBank/DDBJ whole genome shotgun (WGS) entry which is preliminary data.</text>
</comment>
<gene>
    <name evidence="14" type="ORF">OEA41_009078</name>
</gene>
<evidence type="ECO:0000256" key="2">
    <source>
        <dbReference type="ARBA" id="ARBA00005009"/>
    </source>
</evidence>
<evidence type="ECO:0000256" key="3">
    <source>
        <dbReference type="ARBA" id="ARBA00005970"/>
    </source>
</evidence>
<dbReference type="PRINTS" id="PR00097">
    <property type="entry name" value="ANTSNTHASEII"/>
</dbReference>
<dbReference type="Proteomes" id="UP001276659">
    <property type="component" value="Unassembled WGS sequence"/>
</dbReference>
<feature type="region of interest" description="Disordered" evidence="10">
    <location>
        <begin position="743"/>
        <end position="778"/>
    </location>
</feature>
<feature type="domain" description="Chorismate-utilising enzyme C-terminal" evidence="12">
    <location>
        <begin position="640"/>
        <end position="725"/>
    </location>
</feature>
<dbReference type="PANTHER" id="PTHR11236:SF18">
    <property type="entry name" value="AMINODEOXYCHORISMATE SYNTHASE"/>
    <property type="match status" value="1"/>
</dbReference>
<comment type="pathway">
    <text evidence="2">Cofactor biosynthesis; tetrahydrofolate biosynthesis; 4-aminobenzoate from chorismate: step 1/2.</text>
</comment>
<evidence type="ECO:0000256" key="10">
    <source>
        <dbReference type="SAM" id="MobiDB-lite"/>
    </source>
</evidence>
<accession>A0AAD9Z0X8</accession>
<feature type="domain" description="Chorismate-utilising enzyme C-terminal" evidence="12">
    <location>
        <begin position="777"/>
        <end position="895"/>
    </location>
</feature>
<dbReference type="InterPro" id="IPR006221">
    <property type="entry name" value="TrpG/PapA_dom"/>
</dbReference>
<dbReference type="Pfam" id="PF00117">
    <property type="entry name" value="GATase"/>
    <property type="match status" value="1"/>
</dbReference>
<evidence type="ECO:0000259" key="12">
    <source>
        <dbReference type="Pfam" id="PF00425"/>
    </source>
</evidence>
<reference evidence="14" key="1">
    <citation type="submission" date="2022-11" db="EMBL/GenBank/DDBJ databases">
        <title>Chromosomal genome sequence assembly and mating type (MAT) locus characterization of the leprose asexual lichenized fungus Lepraria neglecta (Nyl.) Erichsen.</title>
        <authorList>
            <person name="Allen J.L."/>
            <person name="Pfeffer B."/>
        </authorList>
    </citation>
    <scope>NUCLEOTIDE SEQUENCE</scope>
    <source>
        <strain evidence="14">Allen 5258</strain>
    </source>
</reference>
<dbReference type="Pfam" id="PF04715">
    <property type="entry name" value="Anth_synt_I_N"/>
    <property type="match status" value="1"/>
</dbReference>
<evidence type="ECO:0000256" key="1">
    <source>
        <dbReference type="ARBA" id="ARBA00001000"/>
    </source>
</evidence>
<evidence type="ECO:0000256" key="6">
    <source>
        <dbReference type="ARBA" id="ARBA00022909"/>
    </source>
</evidence>